<keyword evidence="2" id="KW-1185">Reference proteome</keyword>
<dbReference type="AlphaFoldDB" id="A0A0X8X4R9"/>
<dbReference type="InterPro" id="IPR051396">
    <property type="entry name" value="Bact_Antivir_Def_Nuclease"/>
</dbReference>
<name>A0A0X8X4R9_9SPHI</name>
<dbReference type="RefSeq" id="WP_096354048.1">
    <property type="nucleotide sequence ID" value="NZ_AP017313.1"/>
</dbReference>
<dbReference type="Proteomes" id="UP000218263">
    <property type="component" value="Chromosome"/>
</dbReference>
<dbReference type="Gene3D" id="3.40.50.300">
    <property type="entry name" value="P-loop containing nucleotide triphosphate hydrolases"/>
    <property type="match status" value="1"/>
</dbReference>
<dbReference type="InterPro" id="IPR041685">
    <property type="entry name" value="AAA_GajA/Old/RecF-like"/>
</dbReference>
<evidence type="ECO:0000313" key="1">
    <source>
        <dbReference type="EMBL" id="BAU55649.1"/>
    </source>
</evidence>
<gene>
    <name evidence="1" type="ORF">MgSA37_03840</name>
</gene>
<reference evidence="1 2" key="1">
    <citation type="submission" date="2015-12" db="EMBL/GenBank/DDBJ databases">
        <title>Genome sequence of Mucilaginibacter gotjawali.</title>
        <authorList>
            <person name="Lee J.S."/>
            <person name="Lee K.C."/>
            <person name="Kim K.K."/>
            <person name="Lee B.W."/>
        </authorList>
    </citation>
    <scope>NUCLEOTIDE SEQUENCE [LARGE SCALE GENOMIC DNA]</scope>
    <source>
        <strain evidence="1 2">SA3-7</strain>
    </source>
</reference>
<dbReference type="GO" id="GO:0005524">
    <property type="term" value="F:ATP binding"/>
    <property type="evidence" value="ECO:0007669"/>
    <property type="project" value="UniProtKB-KW"/>
</dbReference>
<protein>
    <submittedName>
        <fullName evidence="1">Uncharacterized protein</fullName>
    </submittedName>
</protein>
<evidence type="ECO:0000313" key="2">
    <source>
        <dbReference type="Proteomes" id="UP000218263"/>
    </source>
</evidence>
<dbReference type="Pfam" id="PF13175">
    <property type="entry name" value="AAA_15"/>
    <property type="match status" value="1"/>
</dbReference>
<proteinExistence type="predicted"/>
<dbReference type="InterPro" id="IPR027417">
    <property type="entry name" value="P-loop_NTPase"/>
</dbReference>
<dbReference type="EMBL" id="AP017313">
    <property type="protein sequence ID" value="BAU55649.1"/>
    <property type="molecule type" value="Genomic_DNA"/>
</dbReference>
<accession>A0A0X8X4R9</accession>
<dbReference type="OrthoDB" id="997844at2"/>
<dbReference type="PANTHER" id="PTHR43581:SF2">
    <property type="entry name" value="EXCINUCLEASE ATPASE SUBUNIT"/>
    <property type="match status" value="1"/>
</dbReference>
<organism evidence="1 2">
    <name type="scientific">Mucilaginibacter gotjawali</name>
    <dbReference type="NCBI Taxonomy" id="1550579"/>
    <lineage>
        <taxon>Bacteria</taxon>
        <taxon>Pseudomonadati</taxon>
        <taxon>Bacteroidota</taxon>
        <taxon>Sphingobacteriia</taxon>
        <taxon>Sphingobacteriales</taxon>
        <taxon>Sphingobacteriaceae</taxon>
        <taxon>Mucilaginibacter</taxon>
    </lineage>
</organism>
<dbReference type="PANTHER" id="PTHR43581">
    <property type="entry name" value="ATP/GTP PHOSPHATASE"/>
    <property type="match status" value="1"/>
</dbReference>
<dbReference type="KEGG" id="mgot:MgSA37_03840"/>
<dbReference type="SUPFAM" id="SSF52540">
    <property type="entry name" value="P-loop containing nucleoside triphosphate hydrolases"/>
    <property type="match status" value="1"/>
</dbReference>
<sequence length="707" mass="82111">MPETTPTNDVKIIAIKPCTGCHKDYLRVLKKDHLYYLCNDYVIDEKTDAITYTPSISENLFTQVADEEKIKVSISAIAGQNGSGKSSLIELLFMAVNNLAIDKGLNKDLEPVRQINVELFCLIGFYYKIRIFNQKISVFKYKDDFTLRRTTEKDFKLDDFFFTIAINYSLYAHNLSDIRTGQKDWLSGLFHKNDAYQTPLVINPKRDKGIIDINSENSLVKIRLIATLLRQNNDPEFSFRRTTDNLVATKLQLRVNRGKSKHSLYDIPDPNRKNRRLDIKLADLPNVIKDKEDIMNRINKKYPFNYKGNKTGVESAATDYLIGKMVSIAVTYDEYKVENYYSIEEGCFDLSKIDKYISQLLDDPSHIVFKFRQTLNFMRYPNLKWEAANLGLNDLSARLNKIISEEKDIKLRIEDLVPPPIFFMDILLAPIADTDKILPDEELIEFRTLSSGEKQMVYSISSVLYHLINLDSVRKKDESSKAKYKFVNIILEEVELYFHPEMQRCFIRNLLDSIRNVRLKTIKGINICFVTHSPFILSDIPDANVMFLKVIDQVSIQVNREEKTFGANIHDLLADGFFMENGFCGAYAVRKITETINFLEYHQTQKELRDDDRLRESAVDKALPQVLLTRAERERKQQQMNELEKLFTENDKMEHQKLIKSIGEPVLSIKLLEMYDQVFNTSRKEFLEDQIARLNEELSNINKHAVS</sequence>